<dbReference type="PANTHER" id="PTHR46889">
    <property type="entry name" value="TRANSPOSASE INSF FOR INSERTION SEQUENCE IS3B-RELATED"/>
    <property type="match status" value="1"/>
</dbReference>
<dbReference type="InterPro" id="IPR050900">
    <property type="entry name" value="Transposase_IS3/IS150/IS904"/>
</dbReference>
<dbReference type="PROSITE" id="PS50994">
    <property type="entry name" value="INTEGRASE"/>
    <property type="match status" value="1"/>
</dbReference>
<dbReference type="EMBL" id="QTJV01000001">
    <property type="protein sequence ID" value="RFM36876.1"/>
    <property type="molecule type" value="Genomic_DNA"/>
</dbReference>
<keyword evidence="1" id="KW-0812">Transmembrane</keyword>
<gene>
    <name evidence="3" type="ORF">DXN04_05090</name>
</gene>
<keyword evidence="4" id="KW-1185">Reference proteome</keyword>
<keyword evidence="1" id="KW-1133">Transmembrane helix</keyword>
<dbReference type="GO" id="GO:0003676">
    <property type="term" value="F:nucleic acid binding"/>
    <property type="evidence" value="ECO:0007669"/>
    <property type="project" value="InterPro"/>
</dbReference>
<proteinExistence type="predicted"/>
<dbReference type="SUPFAM" id="SSF53098">
    <property type="entry name" value="Ribonuclease H-like"/>
    <property type="match status" value="1"/>
</dbReference>
<organism evidence="3 4">
    <name type="scientific">Chitinophaga silvisoli</name>
    <dbReference type="NCBI Taxonomy" id="2291814"/>
    <lineage>
        <taxon>Bacteria</taxon>
        <taxon>Pseudomonadati</taxon>
        <taxon>Bacteroidota</taxon>
        <taxon>Chitinophagia</taxon>
        <taxon>Chitinophagales</taxon>
        <taxon>Chitinophagaceae</taxon>
        <taxon>Chitinophaga</taxon>
    </lineage>
</organism>
<dbReference type="GO" id="GO:0015074">
    <property type="term" value="P:DNA integration"/>
    <property type="evidence" value="ECO:0007669"/>
    <property type="project" value="InterPro"/>
</dbReference>
<dbReference type="InterPro" id="IPR036397">
    <property type="entry name" value="RNaseH_sf"/>
</dbReference>
<dbReference type="Pfam" id="PF00665">
    <property type="entry name" value="rve"/>
    <property type="match status" value="1"/>
</dbReference>
<dbReference type="InterPro" id="IPR001584">
    <property type="entry name" value="Integrase_cat-core"/>
</dbReference>
<evidence type="ECO:0000313" key="3">
    <source>
        <dbReference type="EMBL" id="RFM36876.1"/>
    </source>
</evidence>
<dbReference type="PANTHER" id="PTHR46889:SF4">
    <property type="entry name" value="TRANSPOSASE INSO FOR INSERTION SEQUENCE ELEMENT IS911B-RELATED"/>
    <property type="match status" value="1"/>
</dbReference>
<dbReference type="AlphaFoldDB" id="A0A3E1P9K4"/>
<evidence type="ECO:0000256" key="1">
    <source>
        <dbReference type="SAM" id="Phobius"/>
    </source>
</evidence>
<sequence length="206" mass="24214">MTGYHKKYPYLLKGLNMDRNNFVWIMDITYIPLAKGFMYLCAIIDWHSRYLLSWTLSNTMTVDFCLEAFQKALSTYGAPEILNTDQGSQLTSEEFTSAVLNIEMTISMDGVRRATDNICIERFWRSIKYENIYLNAYDSTLELYKGIHSYVEFYNWERKHQGLGYVTLADVYAAADRLSTYSQLFTKRKKLTKKEKLYNSSNRLIH</sequence>
<evidence type="ECO:0000313" key="4">
    <source>
        <dbReference type="Proteomes" id="UP000261174"/>
    </source>
</evidence>
<dbReference type="InterPro" id="IPR012337">
    <property type="entry name" value="RNaseH-like_sf"/>
</dbReference>
<feature type="domain" description="Integrase catalytic" evidence="2">
    <location>
        <begin position="5"/>
        <end position="175"/>
    </location>
</feature>
<dbReference type="Gene3D" id="3.30.420.10">
    <property type="entry name" value="Ribonuclease H-like superfamily/Ribonuclease H"/>
    <property type="match status" value="1"/>
</dbReference>
<dbReference type="RefSeq" id="WP_116852196.1">
    <property type="nucleotide sequence ID" value="NZ_QTJV01000001.1"/>
</dbReference>
<keyword evidence="1" id="KW-0472">Membrane</keyword>
<name>A0A3E1P9K4_9BACT</name>
<evidence type="ECO:0000259" key="2">
    <source>
        <dbReference type="PROSITE" id="PS50994"/>
    </source>
</evidence>
<feature type="transmembrane region" description="Helical" evidence="1">
    <location>
        <begin position="22"/>
        <end position="44"/>
    </location>
</feature>
<protein>
    <submittedName>
        <fullName evidence="3">IS3 family transposase</fullName>
    </submittedName>
</protein>
<dbReference type="Proteomes" id="UP000261174">
    <property type="component" value="Unassembled WGS sequence"/>
</dbReference>
<comment type="caution">
    <text evidence="3">The sequence shown here is derived from an EMBL/GenBank/DDBJ whole genome shotgun (WGS) entry which is preliminary data.</text>
</comment>
<dbReference type="NCBIfam" id="NF033516">
    <property type="entry name" value="transpos_IS3"/>
    <property type="match status" value="1"/>
</dbReference>
<accession>A0A3E1P9K4</accession>
<reference evidence="3 4" key="1">
    <citation type="submission" date="2018-08" db="EMBL/GenBank/DDBJ databases">
        <title>Chitinophaga sp. K20C18050901, a novel bacterium isolated from forest soil.</title>
        <authorList>
            <person name="Wang C."/>
        </authorList>
    </citation>
    <scope>NUCLEOTIDE SEQUENCE [LARGE SCALE GENOMIC DNA]</scope>
    <source>
        <strain evidence="3 4">K20C18050901</strain>
    </source>
</reference>
<dbReference type="InterPro" id="IPR048020">
    <property type="entry name" value="Transpos_IS3"/>
</dbReference>